<dbReference type="EMBL" id="JBHSMM010000002">
    <property type="protein sequence ID" value="MFC5440395.1"/>
    <property type="molecule type" value="Genomic_DNA"/>
</dbReference>
<organism evidence="2 3">
    <name type="scientific">Rhodanobacter ginsenosidimutans</name>
    <dbReference type="NCBI Taxonomy" id="490571"/>
    <lineage>
        <taxon>Bacteria</taxon>
        <taxon>Pseudomonadati</taxon>
        <taxon>Pseudomonadota</taxon>
        <taxon>Gammaproteobacteria</taxon>
        <taxon>Lysobacterales</taxon>
        <taxon>Rhodanobacteraceae</taxon>
        <taxon>Rhodanobacter</taxon>
    </lineage>
</organism>
<keyword evidence="1" id="KW-0732">Signal</keyword>
<proteinExistence type="predicted"/>
<protein>
    <recommendedName>
        <fullName evidence="4">Copper resistance protein</fullName>
    </recommendedName>
</protein>
<comment type="caution">
    <text evidence="2">The sequence shown here is derived from an EMBL/GenBank/DDBJ whole genome shotgun (WGS) entry which is preliminary data.</text>
</comment>
<evidence type="ECO:0000313" key="3">
    <source>
        <dbReference type="Proteomes" id="UP001596018"/>
    </source>
</evidence>
<keyword evidence="3" id="KW-1185">Reference proteome</keyword>
<gene>
    <name evidence="2" type="ORF">ACFPK0_10260</name>
</gene>
<evidence type="ECO:0000313" key="2">
    <source>
        <dbReference type="EMBL" id="MFC5440395.1"/>
    </source>
</evidence>
<reference evidence="3" key="1">
    <citation type="journal article" date="2019" name="Int. J. Syst. Evol. Microbiol.">
        <title>The Global Catalogue of Microorganisms (GCM) 10K type strain sequencing project: providing services to taxonomists for standard genome sequencing and annotation.</title>
        <authorList>
            <consortium name="The Broad Institute Genomics Platform"/>
            <consortium name="The Broad Institute Genome Sequencing Center for Infectious Disease"/>
            <person name="Wu L."/>
            <person name="Ma J."/>
        </authorList>
    </citation>
    <scope>NUCLEOTIDE SEQUENCE [LARGE SCALE GENOMIC DNA]</scope>
    <source>
        <strain evidence="3">KACC 12822</strain>
    </source>
</reference>
<name>A0ABW0JWW0_9GAMM</name>
<dbReference type="Proteomes" id="UP001596018">
    <property type="component" value="Unassembled WGS sequence"/>
</dbReference>
<feature type="signal peptide" evidence="1">
    <location>
        <begin position="1"/>
        <end position="31"/>
    </location>
</feature>
<sequence>MARPFRMHRTTRRRLFWLVTLLMLWQQTALAAYVCPTLPEAATATALLNSMPGMDDGCAQHQESPASPLCQKHCAPERTTQVEAHTASVPLSPLPAMSPMLISAAAATLSSNRALQRAGHLRASPPPPILLFCSLLI</sequence>
<evidence type="ECO:0000256" key="1">
    <source>
        <dbReference type="SAM" id="SignalP"/>
    </source>
</evidence>
<feature type="chain" id="PRO_5045338345" description="Copper resistance protein" evidence="1">
    <location>
        <begin position="32"/>
        <end position="137"/>
    </location>
</feature>
<accession>A0ABW0JWW0</accession>
<evidence type="ECO:0008006" key="4">
    <source>
        <dbReference type="Google" id="ProtNLM"/>
    </source>
</evidence>
<dbReference type="RefSeq" id="WP_377340533.1">
    <property type="nucleotide sequence ID" value="NZ_JALBWS010000013.1"/>
</dbReference>